<dbReference type="AlphaFoldDB" id="A0A075ATS3"/>
<dbReference type="EMBL" id="KE561047">
    <property type="protein sequence ID" value="EPZ33691.1"/>
    <property type="molecule type" value="Genomic_DNA"/>
</dbReference>
<sequence length="185" mass="20905">MCHRLPKLGSYDKPFTVPSIEILFSLDLFVLVAYRHHFPLWLVYVIAEKVTGASKGIGRAITETFLTENDIFVHGTYNSSEPWGEHERLRWYHLNLSDKISIERTSKKLNDFFIQKKELCALINNAGVARDRLLIKEDYDSISFYLSGQRNKSIINISSIVGTDIGNIGQVCYGASKAGICGMTL</sequence>
<gene>
    <name evidence="3" type="ORF">O9G_000466</name>
</gene>
<evidence type="ECO:0000256" key="1">
    <source>
        <dbReference type="ARBA" id="ARBA00006484"/>
    </source>
</evidence>
<comment type="similarity">
    <text evidence="1">Belongs to the short-chain dehydrogenases/reductases (SDR) family.</text>
</comment>
<dbReference type="SUPFAM" id="SSF51735">
    <property type="entry name" value="NAD(P)-binding Rossmann-fold domains"/>
    <property type="match status" value="1"/>
</dbReference>
<reference evidence="3 4" key="1">
    <citation type="journal article" date="2013" name="Curr. Biol.">
        <title>Shared signatures of parasitism and phylogenomics unite Cryptomycota and microsporidia.</title>
        <authorList>
            <person name="James T.Y."/>
            <person name="Pelin A."/>
            <person name="Bonen L."/>
            <person name="Ahrendt S."/>
            <person name="Sain D."/>
            <person name="Corradi N."/>
            <person name="Stajich J.E."/>
        </authorList>
    </citation>
    <scope>NUCLEOTIDE SEQUENCE [LARGE SCALE GENOMIC DNA]</scope>
    <source>
        <strain evidence="3 4">CSF55</strain>
    </source>
</reference>
<evidence type="ECO:0008006" key="5">
    <source>
        <dbReference type="Google" id="ProtNLM"/>
    </source>
</evidence>
<dbReference type="Gene3D" id="3.40.50.720">
    <property type="entry name" value="NAD(P)-binding Rossmann-like Domain"/>
    <property type="match status" value="2"/>
</dbReference>
<dbReference type="GO" id="GO:0016616">
    <property type="term" value="F:oxidoreductase activity, acting on the CH-OH group of donors, NAD or NADP as acceptor"/>
    <property type="evidence" value="ECO:0007669"/>
    <property type="project" value="TreeGrafter"/>
</dbReference>
<keyword evidence="2" id="KW-0560">Oxidoreductase</keyword>
<dbReference type="Proteomes" id="UP000030755">
    <property type="component" value="Unassembled WGS sequence"/>
</dbReference>
<dbReference type="PANTHER" id="PTHR42760:SF133">
    <property type="entry name" value="3-OXOACYL-[ACYL-CARRIER-PROTEIN] REDUCTASE"/>
    <property type="match status" value="1"/>
</dbReference>
<dbReference type="InterPro" id="IPR036291">
    <property type="entry name" value="NAD(P)-bd_dom_sf"/>
</dbReference>
<name>A0A075ATS3_ROZAC</name>
<evidence type="ECO:0000313" key="3">
    <source>
        <dbReference type="EMBL" id="EPZ33691.1"/>
    </source>
</evidence>
<proteinExistence type="inferred from homology"/>
<dbReference type="STRING" id="988480.A0A075ATS3"/>
<dbReference type="PANTHER" id="PTHR42760">
    <property type="entry name" value="SHORT-CHAIN DEHYDROGENASES/REDUCTASES FAMILY MEMBER"/>
    <property type="match status" value="1"/>
</dbReference>
<protein>
    <recommendedName>
        <fullName evidence="5">NAD(P)-binding protein</fullName>
    </recommendedName>
</protein>
<dbReference type="HOGENOM" id="CLU_1462129_0_0_1"/>
<dbReference type="OrthoDB" id="1393670at2759"/>
<keyword evidence="4" id="KW-1185">Reference proteome</keyword>
<accession>A0A075ATS3</accession>
<organism evidence="3 4">
    <name type="scientific">Rozella allomycis (strain CSF55)</name>
    <dbReference type="NCBI Taxonomy" id="988480"/>
    <lineage>
        <taxon>Eukaryota</taxon>
        <taxon>Fungi</taxon>
        <taxon>Fungi incertae sedis</taxon>
        <taxon>Cryptomycota</taxon>
        <taxon>Cryptomycota incertae sedis</taxon>
        <taxon>Rozella</taxon>
    </lineage>
</organism>
<dbReference type="PRINTS" id="PR00081">
    <property type="entry name" value="GDHRDH"/>
</dbReference>
<dbReference type="Pfam" id="PF00106">
    <property type="entry name" value="adh_short"/>
    <property type="match status" value="2"/>
</dbReference>
<dbReference type="InterPro" id="IPR002347">
    <property type="entry name" value="SDR_fam"/>
</dbReference>
<evidence type="ECO:0000313" key="4">
    <source>
        <dbReference type="Proteomes" id="UP000030755"/>
    </source>
</evidence>
<evidence type="ECO:0000256" key="2">
    <source>
        <dbReference type="ARBA" id="ARBA00023002"/>
    </source>
</evidence>